<dbReference type="EMBL" id="LK033917">
    <property type="protein sequence ID" value="CDY60814.1"/>
    <property type="molecule type" value="Genomic_DNA"/>
</dbReference>
<dbReference type="Proteomes" id="UP000028999">
    <property type="component" value="Unassembled WGS sequence"/>
</dbReference>
<dbReference type="PaxDb" id="3708-A0A078J7T9"/>
<keyword evidence="2" id="KW-1185">Reference proteome</keyword>
<dbReference type="AlphaFoldDB" id="A0A078J7T9"/>
<protein>
    <submittedName>
        <fullName evidence="1">BnaA01g37330D protein</fullName>
    </submittedName>
</protein>
<organism evidence="1 2">
    <name type="scientific">Brassica napus</name>
    <name type="common">Rape</name>
    <dbReference type="NCBI Taxonomy" id="3708"/>
    <lineage>
        <taxon>Eukaryota</taxon>
        <taxon>Viridiplantae</taxon>
        <taxon>Streptophyta</taxon>
        <taxon>Embryophyta</taxon>
        <taxon>Tracheophyta</taxon>
        <taxon>Spermatophyta</taxon>
        <taxon>Magnoliopsida</taxon>
        <taxon>eudicotyledons</taxon>
        <taxon>Gunneridae</taxon>
        <taxon>Pentapetalae</taxon>
        <taxon>rosids</taxon>
        <taxon>malvids</taxon>
        <taxon>Brassicales</taxon>
        <taxon>Brassicaceae</taxon>
        <taxon>Brassiceae</taxon>
        <taxon>Brassica</taxon>
    </lineage>
</organism>
<dbReference type="Gramene" id="CDY60814">
    <property type="protein sequence ID" value="CDY60814"/>
    <property type="gene ID" value="GSBRNA2T00030099001"/>
</dbReference>
<accession>A0A078J7T9</accession>
<evidence type="ECO:0000313" key="1">
    <source>
        <dbReference type="EMBL" id="CDY60814.1"/>
    </source>
</evidence>
<reference evidence="1 2" key="1">
    <citation type="journal article" date="2014" name="Science">
        <title>Plant genetics. Early allopolyploid evolution in the post-Neolithic Brassica napus oilseed genome.</title>
        <authorList>
            <person name="Chalhoub B."/>
            <person name="Denoeud F."/>
            <person name="Liu S."/>
            <person name="Parkin I.A."/>
            <person name="Tang H."/>
            <person name="Wang X."/>
            <person name="Chiquet J."/>
            <person name="Belcram H."/>
            <person name="Tong C."/>
            <person name="Samans B."/>
            <person name="Correa M."/>
            <person name="Da Silva C."/>
            <person name="Just J."/>
            <person name="Falentin C."/>
            <person name="Koh C.S."/>
            <person name="Le Clainche I."/>
            <person name="Bernard M."/>
            <person name="Bento P."/>
            <person name="Noel B."/>
            <person name="Labadie K."/>
            <person name="Alberti A."/>
            <person name="Charles M."/>
            <person name="Arnaud D."/>
            <person name="Guo H."/>
            <person name="Daviaud C."/>
            <person name="Alamery S."/>
            <person name="Jabbari K."/>
            <person name="Zhao M."/>
            <person name="Edger P.P."/>
            <person name="Chelaifa H."/>
            <person name="Tack D."/>
            <person name="Lassalle G."/>
            <person name="Mestiri I."/>
            <person name="Schnel N."/>
            <person name="Le Paslier M.C."/>
            <person name="Fan G."/>
            <person name="Renault V."/>
            <person name="Bayer P.E."/>
            <person name="Golicz A.A."/>
            <person name="Manoli S."/>
            <person name="Lee T.H."/>
            <person name="Thi V.H."/>
            <person name="Chalabi S."/>
            <person name="Hu Q."/>
            <person name="Fan C."/>
            <person name="Tollenaere R."/>
            <person name="Lu Y."/>
            <person name="Battail C."/>
            <person name="Shen J."/>
            <person name="Sidebottom C.H."/>
            <person name="Wang X."/>
            <person name="Canaguier A."/>
            <person name="Chauveau A."/>
            <person name="Berard A."/>
            <person name="Deniot G."/>
            <person name="Guan M."/>
            <person name="Liu Z."/>
            <person name="Sun F."/>
            <person name="Lim Y.P."/>
            <person name="Lyons E."/>
            <person name="Town C.D."/>
            <person name="Bancroft I."/>
            <person name="Wang X."/>
            <person name="Meng J."/>
            <person name="Ma J."/>
            <person name="Pires J.C."/>
            <person name="King G.J."/>
            <person name="Brunel D."/>
            <person name="Delourme R."/>
            <person name="Renard M."/>
            <person name="Aury J.M."/>
            <person name="Adams K.L."/>
            <person name="Batley J."/>
            <person name="Snowdon R.J."/>
            <person name="Tost J."/>
            <person name="Edwards D."/>
            <person name="Zhou Y."/>
            <person name="Hua W."/>
            <person name="Sharpe A.G."/>
            <person name="Paterson A.H."/>
            <person name="Guan C."/>
            <person name="Wincker P."/>
        </authorList>
    </citation>
    <scope>NUCLEOTIDE SEQUENCE [LARGE SCALE GENOMIC DNA]</scope>
    <source>
        <strain evidence="2">cv. Darmor-bzh</strain>
    </source>
</reference>
<name>A0A078J7T9_BRANA</name>
<sequence>MGVSFSCQFEQDDVEAALDSVTVKSISFGDDDECKTPKRSVNFTSKACS</sequence>
<gene>
    <name evidence="1" type="primary">BnaA01g37330D</name>
    <name evidence="1" type="ORF">GSBRNA2T00030099001</name>
</gene>
<proteinExistence type="predicted"/>
<evidence type="ECO:0000313" key="2">
    <source>
        <dbReference type="Proteomes" id="UP000028999"/>
    </source>
</evidence>